<evidence type="ECO:0000313" key="2">
    <source>
        <dbReference type="EMBL" id="AKT72920.1"/>
    </source>
</evidence>
<feature type="transmembrane region" description="Helical" evidence="1">
    <location>
        <begin position="12"/>
        <end position="36"/>
    </location>
</feature>
<dbReference type="EMBL" id="KP796148">
    <property type="protein sequence ID" value="AKT72920.1"/>
    <property type="molecule type" value="Genomic_DNA"/>
</dbReference>
<name>A0A0K1H0H8_9BETA</name>
<organism evidence="2 3">
    <name type="scientific">Cynomolgus macaque cytomegalovirus strain Mauritius</name>
    <dbReference type="NCBI Taxonomy" id="1690255"/>
    <lineage>
        <taxon>Viruses</taxon>
        <taxon>Duplodnaviria</taxon>
        <taxon>Heunggongvirae</taxon>
        <taxon>Peploviricota</taxon>
        <taxon>Herviviricetes</taxon>
        <taxon>Herpesvirales</taxon>
        <taxon>Orthoherpesviridae</taxon>
        <taxon>Betaherpesvirinae</taxon>
        <taxon>Cytomegalovirus</taxon>
        <taxon>Cytomegalovirus macacinebeta3</taxon>
    </lineage>
</organism>
<sequence>MAIGQYGHMPIWIIAYILAIINTGPLPYWPMAILAYGHSIEPGY</sequence>
<keyword evidence="1" id="KW-0472">Membrane</keyword>
<protein>
    <submittedName>
        <fullName evidence="2">Uncharacterized protein</fullName>
    </submittedName>
</protein>
<accession>A0A0K1H0H8</accession>
<keyword evidence="1" id="KW-0812">Transmembrane</keyword>
<reference evidence="2 3" key="1">
    <citation type="journal article" date="2016" name="BMC Genomics">
        <title>A novel strain of cynomolgus macaque cytomegalovirus: implications for host-virus co-evolution.</title>
        <authorList>
            <person name="Russell J.N."/>
            <person name="Marsh A.K."/>
            <person name="Willer D.O."/>
            <person name="Ambagala A.P."/>
            <person name="Dzamba M."/>
            <person name="Chan J.K."/>
            <person name="Pilon R."/>
            <person name="Fournier J."/>
            <person name="Brudno M."/>
            <person name="Antony J.M."/>
            <person name="Sandstrom P."/>
            <person name="Evans B.J."/>
            <person name="MacDonald K.S."/>
        </authorList>
    </citation>
    <scope>NUCLEOTIDE SEQUENCE [LARGE SCALE GENOMIC DNA]</scope>
    <source>
        <strain evidence="2">Mauritius</strain>
    </source>
</reference>
<dbReference type="Proteomes" id="UP000118435">
    <property type="component" value="Segment"/>
</dbReference>
<evidence type="ECO:0000313" key="3">
    <source>
        <dbReference type="Proteomes" id="UP000118435"/>
    </source>
</evidence>
<gene>
    <name evidence="2" type="primary">Cy165c</name>
</gene>
<keyword evidence="1" id="KW-1133">Transmembrane helix</keyword>
<proteinExistence type="predicted"/>
<evidence type="ECO:0000256" key="1">
    <source>
        <dbReference type="SAM" id="Phobius"/>
    </source>
</evidence>